<dbReference type="EMBL" id="CP118166">
    <property type="protein sequence ID" value="WDI30100.1"/>
    <property type="molecule type" value="Genomic_DNA"/>
</dbReference>
<dbReference type="InterPro" id="IPR001279">
    <property type="entry name" value="Metallo-B-lactamas"/>
</dbReference>
<dbReference type="CDD" id="cd16276">
    <property type="entry name" value="metallo-hydrolase-like_MBL-fold"/>
    <property type="match status" value="1"/>
</dbReference>
<reference evidence="3" key="1">
    <citation type="submission" date="2023-02" db="EMBL/GenBank/DDBJ databases">
        <title>Genome sequence of Hyphococcus flavus.</title>
        <authorList>
            <person name="Rong J.-C."/>
            <person name="Zhao Q."/>
            <person name="Yi M."/>
            <person name="Wu J.-Y."/>
        </authorList>
    </citation>
    <scope>NUCLEOTIDE SEQUENCE</scope>
    <source>
        <strain evidence="3">MCCC 1K03223</strain>
    </source>
</reference>
<name>A0AAF0CB67_9PROT</name>
<accession>A0AAF0CB67</accession>
<dbReference type="AlphaFoldDB" id="A0AAF0CB67"/>
<organism evidence="3 4">
    <name type="scientific">Hyphococcus flavus</name>
    <dbReference type="NCBI Taxonomy" id="1866326"/>
    <lineage>
        <taxon>Bacteria</taxon>
        <taxon>Pseudomonadati</taxon>
        <taxon>Pseudomonadota</taxon>
        <taxon>Alphaproteobacteria</taxon>
        <taxon>Parvularculales</taxon>
        <taxon>Parvularculaceae</taxon>
        <taxon>Hyphococcus</taxon>
    </lineage>
</organism>
<keyword evidence="4" id="KW-1185">Reference proteome</keyword>
<gene>
    <name evidence="3" type="ORF">PUV54_09030</name>
</gene>
<evidence type="ECO:0000256" key="1">
    <source>
        <dbReference type="ARBA" id="ARBA00005250"/>
    </source>
</evidence>
<feature type="domain" description="Metallo-beta-lactamase" evidence="2">
    <location>
        <begin position="94"/>
        <end position="264"/>
    </location>
</feature>
<protein>
    <submittedName>
        <fullName evidence="3">MBL fold metallo-hydrolase</fullName>
    </submittedName>
</protein>
<proteinExistence type="inferred from homology"/>
<evidence type="ECO:0000313" key="4">
    <source>
        <dbReference type="Proteomes" id="UP001214043"/>
    </source>
</evidence>
<evidence type="ECO:0000259" key="2">
    <source>
        <dbReference type="SMART" id="SM00849"/>
    </source>
</evidence>
<dbReference type="InterPro" id="IPR050855">
    <property type="entry name" value="NDM-1-like"/>
</dbReference>
<dbReference type="Proteomes" id="UP001214043">
    <property type="component" value="Chromosome"/>
</dbReference>
<dbReference type="SMART" id="SM00849">
    <property type="entry name" value="Lactamase_B"/>
    <property type="match status" value="1"/>
</dbReference>
<dbReference type="Gene3D" id="3.60.15.10">
    <property type="entry name" value="Ribonuclease Z/Hydroxyacylglutathione hydrolase-like"/>
    <property type="match status" value="1"/>
</dbReference>
<dbReference type="PANTHER" id="PTHR42951">
    <property type="entry name" value="METALLO-BETA-LACTAMASE DOMAIN-CONTAINING"/>
    <property type="match status" value="1"/>
</dbReference>
<sequence>MKTFEFFASAVFWVGLSAVVLQAVYSKSNADEAAPLQFNTGDDVSFSSGAPNYFEAFAPELPEMLARMPQVDAETGLYVSEIKPGLFYVTEGVYQSAFLVTDDGVIVFDAPPSFAHKLPDAIRQHAPDKSIRYLVYSHGHSDHIGGASVFGDIDALEVVAHGDVAHSIAIAKHPGILAATETYNAPHSFSLGGETVELTPASFHAEDVDTIIYLPKQKFVLAVDTITPGEVPFMNFGATSDVGAYMAFFDMILEYEFDHILSGHVSVLGTREDVIIARDYANDVWQTVGAGMADFFDRFNSTFADIGHKNANLAYRATIEAVRRDCARQIIDRWTGKLSVVEVWADSHCEAVILYKIMH</sequence>
<evidence type="ECO:0000313" key="3">
    <source>
        <dbReference type="EMBL" id="WDI30100.1"/>
    </source>
</evidence>
<dbReference type="PANTHER" id="PTHR42951:SF4">
    <property type="entry name" value="ACYL-COENZYME A THIOESTERASE MBLAC2"/>
    <property type="match status" value="1"/>
</dbReference>
<dbReference type="InterPro" id="IPR036866">
    <property type="entry name" value="RibonucZ/Hydroxyglut_hydro"/>
</dbReference>
<dbReference type="KEGG" id="hfl:PUV54_09030"/>
<dbReference type="GO" id="GO:0017001">
    <property type="term" value="P:antibiotic catabolic process"/>
    <property type="evidence" value="ECO:0007669"/>
    <property type="project" value="UniProtKB-ARBA"/>
</dbReference>
<dbReference type="SUPFAM" id="SSF56281">
    <property type="entry name" value="Metallo-hydrolase/oxidoreductase"/>
    <property type="match status" value="1"/>
</dbReference>
<comment type="similarity">
    <text evidence="1">Belongs to the metallo-beta-lactamase superfamily. Class-B beta-lactamase family.</text>
</comment>
<dbReference type="RefSeq" id="WP_274491893.1">
    <property type="nucleotide sequence ID" value="NZ_CP118166.1"/>
</dbReference>
<dbReference type="Pfam" id="PF00753">
    <property type="entry name" value="Lactamase_B"/>
    <property type="match status" value="1"/>
</dbReference>